<comment type="caution">
    <text evidence="1">The sequence shown here is derived from an EMBL/GenBank/DDBJ whole genome shotgun (WGS) entry which is preliminary data.</text>
</comment>
<gene>
    <name evidence="1" type="ORF">SCF082_LOCUS22107</name>
</gene>
<keyword evidence="2" id="KW-1185">Reference proteome</keyword>
<evidence type="ECO:0000313" key="1">
    <source>
        <dbReference type="EMBL" id="CAK9037350.1"/>
    </source>
</evidence>
<name>A0ABP0LDW9_9DINO</name>
<dbReference type="Proteomes" id="UP001642464">
    <property type="component" value="Unassembled WGS sequence"/>
</dbReference>
<evidence type="ECO:0000313" key="2">
    <source>
        <dbReference type="Proteomes" id="UP001642464"/>
    </source>
</evidence>
<reference evidence="1 2" key="1">
    <citation type="submission" date="2024-02" db="EMBL/GenBank/DDBJ databases">
        <authorList>
            <person name="Chen Y."/>
            <person name="Shah S."/>
            <person name="Dougan E. K."/>
            <person name="Thang M."/>
            <person name="Chan C."/>
        </authorList>
    </citation>
    <scope>NUCLEOTIDE SEQUENCE [LARGE SCALE GENOMIC DNA]</scope>
</reference>
<sequence length="77" mass="8867">PLPDLGDRLTEKSKAAREGLLQLLKQNVWKNKLQRGSQYCDEGTSSTLPHYMPELFKVTSLDSFDFGSHTTLHWLYQ</sequence>
<organism evidence="1 2">
    <name type="scientific">Durusdinium trenchii</name>
    <dbReference type="NCBI Taxonomy" id="1381693"/>
    <lineage>
        <taxon>Eukaryota</taxon>
        <taxon>Sar</taxon>
        <taxon>Alveolata</taxon>
        <taxon>Dinophyceae</taxon>
        <taxon>Suessiales</taxon>
        <taxon>Symbiodiniaceae</taxon>
        <taxon>Durusdinium</taxon>
    </lineage>
</organism>
<protein>
    <submittedName>
        <fullName evidence="1">Uncharacterized protein</fullName>
    </submittedName>
</protein>
<dbReference type="EMBL" id="CAXAMM010015857">
    <property type="protein sequence ID" value="CAK9037350.1"/>
    <property type="molecule type" value="Genomic_DNA"/>
</dbReference>
<proteinExistence type="predicted"/>
<feature type="non-terminal residue" evidence="1">
    <location>
        <position position="1"/>
    </location>
</feature>
<accession>A0ABP0LDW9</accession>